<dbReference type="InterPro" id="IPR036909">
    <property type="entry name" value="Cyt_c-like_dom_sf"/>
</dbReference>
<dbReference type="InterPro" id="IPR009056">
    <property type="entry name" value="Cyt_c-like_dom"/>
</dbReference>
<evidence type="ECO:0000256" key="5">
    <source>
        <dbReference type="ARBA" id="ARBA00022764"/>
    </source>
</evidence>
<name>A0A3B1BUJ0_9ZZZZ</name>
<keyword evidence="2" id="KW-0349">Heme</keyword>
<dbReference type="InterPro" id="IPR004852">
    <property type="entry name" value="Di-haem_cyt_c_peroxidsae"/>
</dbReference>
<comment type="subcellular location">
    <subcellularLocation>
        <location evidence="1">Periplasm</location>
    </subcellularLocation>
</comment>
<gene>
    <name evidence="9" type="ORF">MNBD_NITROSPINAE04-2298</name>
</gene>
<dbReference type="GO" id="GO:0020037">
    <property type="term" value="F:heme binding"/>
    <property type="evidence" value="ECO:0007669"/>
    <property type="project" value="InterPro"/>
</dbReference>
<protein>
    <submittedName>
        <fullName evidence="9">Cytochrome c551 peroxidase</fullName>
        <ecNumber evidence="9">1.11.1.5</ecNumber>
    </submittedName>
</protein>
<keyword evidence="6 9" id="KW-0560">Oxidoreductase</keyword>
<dbReference type="SUPFAM" id="SSF46626">
    <property type="entry name" value="Cytochrome c"/>
    <property type="match status" value="2"/>
</dbReference>
<dbReference type="PIRSF" id="PIRSF000294">
    <property type="entry name" value="Cytochrome-c_peroxidase"/>
    <property type="match status" value="1"/>
</dbReference>
<dbReference type="EC" id="1.11.1.5" evidence="9"/>
<evidence type="ECO:0000256" key="2">
    <source>
        <dbReference type="ARBA" id="ARBA00022617"/>
    </source>
</evidence>
<feature type="non-terminal residue" evidence="9">
    <location>
        <position position="1"/>
    </location>
</feature>
<accession>A0A3B1BUJ0</accession>
<evidence type="ECO:0000256" key="6">
    <source>
        <dbReference type="ARBA" id="ARBA00023002"/>
    </source>
</evidence>
<dbReference type="InterPro" id="IPR051395">
    <property type="entry name" value="Cytochrome_c_Peroxidase/MauG"/>
</dbReference>
<keyword evidence="7" id="KW-0408">Iron</keyword>
<keyword evidence="4" id="KW-0732">Signal</keyword>
<evidence type="ECO:0000259" key="8">
    <source>
        <dbReference type="PROSITE" id="PS51007"/>
    </source>
</evidence>
<dbReference type="PROSITE" id="PS51007">
    <property type="entry name" value="CYTC"/>
    <property type="match status" value="1"/>
</dbReference>
<evidence type="ECO:0000256" key="4">
    <source>
        <dbReference type="ARBA" id="ARBA00022729"/>
    </source>
</evidence>
<dbReference type="AlphaFoldDB" id="A0A3B1BUJ0"/>
<dbReference type="GO" id="GO:0046872">
    <property type="term" value="F:metal ion binding"/>
    <property type="evidence" value="ECO:0007669"/>
    <property type="project" value="UniProtKB-KW"/>
</dbReference>
<feature type="domain" description="Cytochrome c" evidence="8">
    <location>
        <begin position="102"/>
        <end position="253"/>
    </location>
</feature>
<dbReference type="Gene3D" id="1.10.760.10">
    <property type="entry name" value="Cytochrome c-like domain"/>
    <property type="match status" value="2"/>
</dbReference>
<dbReference type="GO" id="GO:0042597">
    <property type="term" value="C:periplasmic space"/>
    <property type="evidence" value="ECO:0007669"/>
    <property type="project" value="UniProtKB-SubCell"/>
</dbReference>
<dbReference type="Pfam" id="PF03150">
    <property type="entry name" value="CCP_MauG"/>
    <property type="match status" value="1"/>
</dbReference>
<organism evidence="9">
    <name type="scientific">hydrothermal vent metagenome</name>
    <dbReference type="NCBI Taxonomy" id="652676"/>
    <lineage>
        <taxon>unclassified sequences</taxon>
        <taxon>metagenomes</taxon>
        <taxon>ecological metagenomes</taxon>
    </lineage>
</organism>
<dbReference type="PANTHER" id="PTHR30600:SF10">
    <property type="entry name" value="BLL6722 PROTEIN"/>
    <property type="match status" value="1"/>
</dbReference>
<dbReference type="GO" id="GO:0009055">
    <property type="term" value="F:electron transfer activity"/>
    <property type="evidence" value="ECO:0007669"/>
    <property type="project" value="InterPro"/>
</dbReference>
<proteinExistence type="predicted"/>
<keyword evidence="3" id="KW-0479">Metal-binding</keyword>
<dbReference type="GO" id="GO:0004130">
    <property type="term" value="F:cytochrome-c peroxidase activity"/>
    <property type="evidence" value="ECO:0007669"/>
    <property type="project" value="UniProtKB-EC"/>
</dbReference>
<keyword evidence="9" id="KW-0575">Peroxidase</keyword>
<evidence type="ECO:0000313" key="9">
    <source>
        <dbReference type="EMBL" id="VAX15883.1"/>
    </source>
</evidence>
<reference evidence="9" key="1">
    <citation type="submission" date="2018-06" db="EMBL/GenBank/DDBJ databases">
        <authorList>
            <person name="Zhirakovskaya E."/>
        </authorList>
    </citation>
    <scope>NUCLEOTIDE SEQUENCE</scope>
</reference>
<dbReference type="EMBL" id="UOGA01000049">
    <property type="protein sequence ID" value="VAX15883.1"/>
    <property type="molecule type" value="Genomic_DNA"/>
</dbReference>
<evidence type="ECO:0000256" key="1">
    <source>
        <dbReference type="ARBA" id="ARBA00004418"/>
    </source>
</evidence>
<evidence type="ECO:0000256" key="3">
    <source>
        <dbReference type="ARBA" id="ARBA00022723"/>
    </source>
</evidence>
<dbReference type="PANTHER" id="PTHR30600">
    <property type="entry name" value="CYTOCHROME C PEROXIDASE-RELATED"/>
    <property type="match status" value="1"/>
</dbReference>
<keyword evidence="5" id="KW-0574">Periplasm</keyword>
<evidence type="ECO:0000256" key="7">
    <source>
        <dbReference type="ARBA" id="ARBA00023004"/>
    </source>
</evidence>
<dbReference type="InterPro" id="IPR026259">
    <property type="entry name" value="MauG/Cytc_peroxidase"/>
</dbReference>
<sequence>APSIINRAFSKEQFWDGRAASLEEQAKGPLTNPVEMGMPSHDAVVKKISAIKGYREWFKRVFGNDVNIDDLAKAIATFERTVVSGGSRMDRFTFGDKSALTEAEKRGFELFEGKARCVQCHNGFNFTDEQYHNIGVGWDTGKVDLGRYTVTKRREHIGAFKTPSLREITTTDPYMHNGSIETLEEVIEFYNRGGVGNPFLDIEMKRPSASLEEMLDALDKIEGLVKLESNEGATLNLTRRDKADLLAFLKALDGKGWKKIEEPESFPK</sequence>